<feature type="region of interest" description="Disordered" evidence="1">
    <location>
        <begin position="1"/>
        <end position="27"/>
    </location>
</feature>
<organism evidence="2 3">
    <name type="scientific">Hibiscus sabdariffa</name>
    <name type="common">roselle</name>
    <dbReference type="NCBI Taxonomy" id="183260"/>
    <lineage>
        <taxon>Eukaryota</taxon>
        <taxon>Viridiplantae</taxon>
        <taxon>Streptophyta</taxon>
        <taxon>Embryophyta</taxon>
        <taxon>Tracheophyta</taxon>
        <taxon>Spermatophyta</taxon>
        <taxon>Magnoliopsida</taxon>
        <taxon>eudicotyledons</taxon>
        <taxon>Gunneridae</taxon>
        <taxon>Pentapetalae</taxon>
        <taxon>rosids</taxon>
        <taxon>malvids</taxon>
        <taxon>Malvales</taxon>
        <taxon>Malvaceae</taxon>
        <taxon>Malvoideae</taxon>
        <taxon>Hibiscus</taxon>
    </lineage>
</organism>
<comment type="caution">
    <text evidence="2">The sequence shown here is derived from an EMBL/GenBank/DDBJ whole genome shotgun (WGS) entry which is preliminary data.</text>
</comment>
<evidence type="ECO:0000313" key="3">
    <source>
        <dbReference type="Proteomes" id="UP001396334"/>
    </source>
</evidence>
<feature type="region of interest" description="Disordered" evidence="1">
    <location>
        <begin position="64"/>
        <end position="94"/>
    </location>
</feature>
<keyword evidence="3" id="KW-1185">Reference proteome</keyword>
<evidence type="ECO:0000256" key="1">
    <source>
        <dbReference type="SAM" id="MobiDB-lite"/>
    </source>
</evidence>
<accession>A0ABR2TI66</accession>
<feature type="compositionally biased region" description="Basic residues" evidence="1">
    <location>
        <begin position="1"/>
        <end position="12"/>
    </location>
</feature>
<sequence length="94" mass="10558">MMVDRSHRRKAYMPKSVKDTKHNNGSSWGSRYGVLEAEISSQLDSIGVKIVPNILKGDANRALLPTDRSPVMDMRRPYTSDVTNQDGSRPLVEQ</sequence>
<evidence type="ECO:0000313" key="2">
    <source>
        <dbReference type="EMBL" id="KAK9036848.1"/>
    </source>
</evidence>
<name>A0ABR2TI66_9ROSI</name>
<reference evidence="2 3" key="1">
    <citation type="journal article" date="2024" name="G3 (Bethesda)">
        <title>Genome assembly of Hibiscus sabdariffa L. provides insights into metabolisms of medicinal natural products.</title>
        <authorList>
            <person name="Kim T."/>
        </authorList>
    </citation>
    <scope>NUCLEOTIDE SEQUENCE [LARGE SCALE GENOMIC DNA]</scope>
    <source>
        <strain evidence="2">TK-2024</strain>
        <tissue evidence="2">Old leaves</tissue>
    </source>
</reference>
<protein>
    <submittedName>
        <fullName evidence="2">Uncharacterized protein</fullName>
    </submittedName>
</protein>
<proteinExistence type="predicted"/>
<gene>
    <name evidence="2" type="ORF">V6N11_021773</name>
</gene>
<dbReference type="EMBL" id="JBBPBN010000005">
    <property type="protein sequence ID" value="KAK9036848.1"/>
    <property type="molecule type" value="Genomic_DNA"/>
</dbReference>
<dbReference type="Proteomes" id="UP001396334">
    <property type="component" value="Unassembled WGS sequence"/>
</dbReference>